<dbReference type="EMBL" id="BAAAZP010000008">
    <property type="protein sequence ID" value="GAA3645425.1"/>
    <property type="molecule type" value="Genomic_DNA"/>
</dbReference>
<sequence length="52" mass="5692">MRVRGLLAKLMPEALTAGTDRSPVPARFAQSVEEDARALLDEPARRTGREKG</sequence>
<dbReference type="Proteomes" id="UP001500902">
    <property type="component" value="Unassembled WGS sequence"/>
</dbReference>
<keyword evidence="2" id="KW-1185">Reference proteome</keyword>
<gene>
    <name evidence="1" type="ORF">GCM10022224_005080</name>
</gene>
<organism evidence="1 2">
    <name type="scientific">Nonomuraea antimicrobica</name>
    <dbReference type="NCBI Taxonomy" id="561173"/>
    <lineage>
        <taxon>Bacteria</taxon>
        <taxon>Bacillati</taxon>
        <taxon>Actinomycetota</taxon>
        <taxon>Actinomycetes</taxon>
        <taxon>Streptosporangiales</taxon>
        <taxon>Streptosporangiaceae</taxon>
        <taxon>Nonomuraea</taxon>
    </lineage>
</organism>
<proteinExistence type="predicted"/>
<evidence type="ECO:0000313" key="1">
    <source>
        <dbReference type="EMBL" id="GAA3645425.1"/>
    </source>
</evidence>
<protein>
    <submittedName>
        <fullName evidence="1">Uncharacterized protein</fullName>
    </submittedName>
</protein>
<comment type="caution">
    <text evidence="1">The sequence shown here is derived from an EMBL/GenBank/DDBJ whole genome shotgun (WGS) entry which is preliminary data.</text>
</comment>
<reference evidence="2" key="1">
    <citation type="journal article" date="2019" name="Int. J. Syst. Evol. Microbiol.">
        <title>The Global Catalogue of Microorganisms (GCM) 10K type strain sequencing project: providing services to taxonomists for standard genome sequencing and annotation.</title>
        <authorList>
            <consortium name="The Broad Institute Genomics Platform"/>
            <consortium name="The Broad Institute Genome Sequencing Center for Infectious Disease"/>
            <person name="Wu L."/>
            <person name="Ma J."/>
        </authorList>
    </citation>
    <scope>NUCLEOTIDE SEQUENCE [LARGE SCALE GENOMIC DNA]</scope>
    <source>
        <strain evidence="2">JCM 16904</strain>
    </source>
</reference>
<accession>A0ABP7B0R2</accession>
<name>A0ABP7B0R2_9ACTN</name>
<evidence type="ECO:0000313" key="2">
    <source>
        <dbReference type="Proteomes" id="UP001500902"/>
    </source>
</evidence>